<dbReference type="PROSITE" id="PS50293">
    <property type="entry name" value="TPR_REGION"/>
    <property type="match status" value="1"/>
</dbReference>
<dbReference type="Proteomes" id="UP000681720">
    <property type="component" value="Unassembled WGS sequence"/>
</dbReference>
<gene>
    <name evidence="4" type="ORF">GIL414_LOCUS38416</name>
    <name evidence="5" type="ORF">GIL414_LOCUS48804</name>
</gene>
<evidence type="ECO:0000256" key="3">
    <source>
        <dbReference type="PROSITE-ProRule" id="PRU00339"/>
    </source>
</evidence>
<keyword evidence="1" id="KW-0677">Repeat</keyword>
<dbReference type="AlphaFoldDB" id="A0A8S2YXD9"/>
<dbReference type="SMART" id="SM00028">
    <property type="entry name" value="TPR"/>
    <property type="match status" value="1"/>
</dbReference>
<dbReference type="PANTHER" id="PTHR45641">
    <property type="entry name" value="TETRATRICOPEPTIDE REPEAT PROTEIN (AFU_ORTHOLOGUE AFUA_6G03870)"/>
    <property type="match status" value="1"/>
</dbReference>
<proteinExistence type="predicted"/>
<dbReference type="PROSITE" id="PS50005">
    <property type="entry name" value="TPR"/>
    <property type="match status" value="1"/>
</dbReference>
<dbReference type="Pfam" id="PF13424">
    <property type="entry name" value="TPR_12"/>
    <property type="match status" value="1"/>
</dbReference>
<feature type="non-terminal residue" evidence="4">
    <location>
        <position position="68"/>
    </location>
</feature>
<dbReference type="PANTHER" id="PTHR45641:SF19">
    <property type="entry name" value="NEPHROCYSTIN-3"/>
    <property type="match status" value="1"/>
</dbReference>
<dbReference type="SUPFAM" id="SSF48452">
    <property type="entry name" value="TPR-like"/>
    <property type="match status" value="1"/>
</dbReference>
<evidence type="ECO:0008006" key="7">
    <source>
        <dbReference type="Google" id="ProtNLM"/>
    </source>
</evidence>
<evidence type="ECO:0000256" key="1">
    <source>
        <dbReference type="ARBA" id="ARBA00022737"/>
    </source>
</evidence>
<comment type="caution">
    <text evidence="4">The sequence shown here is derived from an EMBL/GenBank/DDBJ whole genome shotgun (WGS) entry which is preliminary data.</text>
</comment>
<dbReference type="Gene3D" id="1.25.40.10">
    <property type="entry name" value="Tetratricopeptide repeat domain"/>
    <property type="match status" value="1"/>
</dbReference>
<organism evidence="4 6">
    <name type="scientific">Rotaria magnacalcarata</name>
    <dbReference type="NCBI Taxonomy" id="392030"/>
    <lineage>
        <taxon>Eukaryota</taxon>
        <taxon>Metazoa</taxon>
        <taxon>Spiralia</taxon>
        <taxon>Gnathifera</taxon>
        <taxon>Rotifera</taxon>
        <taxon>Eurotatoria</taxon>
        <taxon>Bdelloidea</taxon>
        <taxon>Philodinida</taxon>
        <taxon>Philodinidae</taxon>
        <taxon>Rotaria</taxon>
    </lineage>
</organism>
<evidence type="ECO:0000256" key="2">
    <source>
        <dbReference type="ARBA" id="ARBA00022803"/>
    </source>
</evidence>
<keyword evidence="2 3" id="KW-0802">TPR repeat</keyword>
<dbReference type="InterPro" id="IPR011990">
    <property type="entry name" value="TPR-like_helical_dom_sf"/>
</dbReference>
<evidence type="ECO:0000313" key="4">
    <source>
        <dbReference type="EMBL" id="CAF4588997.1"/>
    </source>
</evidence>
<evidence type="ECO:0000313" key="5">
    <source>
        <dbReference type="EMBL" id="CAF4838594.1"/>
    </source>
</evidence>
<name>A0A8S2YXD9_9BILA</name>
<dbReference type="EMBL" id="CAJOBJ010159080">
    <property type="protein sequence ID" value="CAF4838594.1"/>
    <property type="molecule type" value="Genomic_DNA"/>
</dbReference>
<evidence type="ECO:0000313" key="6">
    <source>
        <dbReference type="Proteomes" id="UP000681720"/>
    </source>
</evidence>
<feature type="repeat" description="TPR" evidence="3">
    <location>
        <begin position="30"/>
        <end position="63"/>
    </location>
</feature>
<dbReference type="InterPro" id="IPR019734">
    <property type="entry name" value="TPR_rpt"/>
</dbReference>
<reference evidence="4" key="1">
    <citation type="submission" date="2021-02" db="EMBL/GenBank/DDBJ databases">
        <authorList>
            <person name="Nowell W R."/>
        </authorList>
    </citation>
    <scope>NUCLEOTIDE SEQUENCE</scope>
</reference>
<protein>
    <recommendedName>
        <fullName evidence="7">Tetratricopeptide repeat protein</fullName>
    </recommendedName>
</protein>
<accession>A0A8S2YXD9</accession>
<sequence>MRDYSNALSFYQQAIEICRNILSPIHPDLASVYNNIGLTYDNMEEYAKALSYHEKAIEIRQKLLPLNE</sequence>
<dbReference type="EMBL" id="CAJOBJ010101297">
    <property type="protein sequence ID" value="CAF4588997.1"/>
    <property type="molecule type" value="Genomic_DNA"/>
</dbReference>